<evidence type="ECO:0000256" key="1">
    <source>
        <dbReference type="SAM" id="Phobius"/>
    </source>
</evidence>
<dbReference type="EMBL" id="CP002432">
    <property type="protein sequence ID" value="ADU66446.1"/>
    <property type="molecule type" value="Genomic_DNA"/>
</dbReference>
<evidence type="ECO:0000313" key="3">
    <source>
        <dbReference type="Proteomes" id="UP000002572"/>
    </source>
</evidence>
<dbReference type="STRING" id="653733.Selin_1717"/>
<keyword evidence="1" id="KW-0812">Transmembrane</keyword>
<protein>
    <submittedName>
        <fullName evidence="2">Uncharacterized protein</fullName>
    </submittedName>
</protein>
<keyword evidence="1" id="KW-0472">Membrane</keyword>
<dbReference type="AlphaFoldDB" id="E6W0V1"/>
<dbReference type="InParanoid" id="E6W0V1"/>
<organism evidence="2 3">
    <name type="scientific">Desulfurispirillum indicum (strain ATCC BAA-1389 / DSM 22839 / S5)</name>
    <dbReference type="NCBI Taxonomy" id="653733"/>
    <lineage>
        <taxon>Bacteria</taxon>
        <taxon>Pseudomonadati</taxon>
        <taxon>Chrysiogenota</taxon>
        <taxon>Chrysiogenia</taxon>
        <taxon>Chrysiogenales</taxon>
        <taxon>Chrysiogenaceae</taxon>
        <taxon>Desulfurispirillum</taxon>
    </lineage>
</organism>
<evidence type="ECO:0000313" key="2">
    <source>
        <dbReference type="EMBL" id="ADU66446.1"/>
    </source>
</evidence>
<name>E6W0V1_DESIS</name>
<proteinExistence type="predicted"/>
<sequence>MTGRQTHRGFMVVVALWVMLLLSMVAVVAYQGLQAHQWRSTHHHHGEQARLSAISASLSMAKIARERIFPLHPSERSAALAALGDNDLDGISRILTMDAERNIHVLVHLTPLNTDTSLIRIVAIAAMSDQLPDTPSRHELLTLFRQENPFFSDPHYVRAAHEVLVRDPAYFP</sequence>
<dbReference type="eggNOG" id="COG0399">
    <property type="taxonomic scope" value="Bacteria"/>
</dbReference>
<dbReference type="KEGG" id="din:Selin_1717"/>
<keyword evidence="3" id="KW-1185">Reference proteome</keyword>
<dbReference type="Proteomes" id="UP000002572">
    <property type="component" value="Chromosome"/>
</dbReference>
<accession>E6W0V1</accession>
<reference evidence="2 3" key="1">
    <citation type="submission" date="2010-12" db="EMBL/GenBank/DDBJ databases">
        <title>Complete sequence of Desulfurispirillum indicum S5.</title>
        <authorList>
            <consortium name="US DOE Joint Genome Institute"/>
            <person name="Lucas S."/>
            <person name="Copeland A."/>
            <person name="Lapidus A."/>
            <person name="Cheng J.-F."/>
            <person name="Goodwin L."/>
            <person name="Pitluck S."/>
            <person name="Chertkov O."/>
            <person name="Held B."/>
            <person name="Detter J.C."/>
            <person name="Han C."/>
            <person name="Tapia R."/>
            <person name="Land M."/>
            <person name="Hauser L."/>
            <person name="Kyrpides N."/>
            <person name="Ivanova N."/>
            <person name="Mikhailova N."/>
            <person name="Haggblom M."/>
            <person name="Rauschenbach I."/>
            <person name="Bini E."/>
            <person name="Woyke T."/>
        </authorList>
    </citation>
    <scope>NUCLEOTIDE SEQUENCE [LARGE SCALE GENOMIC DNA]</scope>
    <source>
        <strain evidence="3">ATCC BAA-1389 / DSM 22839 / S5</strain>
    </source>
</reference>
<dbReference type="RefSeq" id="WP_013506326.1">
    <property type="nucleotide sequence ID" value="NC_014836.1"/>
</dbReference>
<feature type="transmembrane region" description="Helical" evidence="1">
    <location>
        <begin position="12"/>
        <end position="33"/>
    </location>
</feature>
<dbReference type="HOGENOM" id="CLU_1552815_0_0_0"/>
<gene>
    <name evidence="2" type="ordered locus">Selin_1717</name>
</gene>
<keyword evidence="1" id="KW-1133">Transmembrane helix</keyword>